<reference evidence="2" key="1">
    <citation type="submission" date="2009-07" db="EMBL/GenBank/DDBJ databases">
        <authorList>
            <person name="Weinstock G."/>
            <person name="Sodergren E."/>
            <person name="Clifton S."/>
            <person name="Fulton L."/>
            <person name="Fulton B."/>
            <person name="Courtney L."/>
            <person name="Fronick C."/>
            <person name="Harrison M."/>
            <person name="Strong C."/>
            <person name="Farmer C."/>
            <person name="Delahaunty K."/>
            <person name="Markovic C."/>
            <person name="Hall O."/>
            <person name="Minx P."/>
            <person name="Tomlinson C."/>
            <person name="Mitreva M."/>
            <person name="Nelson J."/>
            <person name="Hou S."/>
            <person name="Wollam A."/>
            <person name="Pepin K.H."/>
            <person name="Johnson M."/>
            <person name="Bhonagiri V."/>
            <person name="Nash W.E."/>
            <person name="Warren W."/>
            <person name="Chinwalla A."/>
            <person name="Mardis E.R."/>
            <person name="Wilson R.K."/>
        </authorList>
    </citation>
    <scope>NUCLEOTIDE SEQUENCE [LARGE SCALE GENOMIC DNA]</scope>
    <source>
        <strain evidence="2">DSM 14469</strain>
    </source>
</reference>
<feature type="transmembrane region" description="Helical" evidence="1">
    <location>
        <begin position="48"/>
        <end position="70"/>
    </location>
</feature>
<proteinExistence type="predicted"/>
<dbReference type="EMBL" id="ACCL02000005">
    <property type="protein sequence ID" value="EET61599.1"/>
    <property type="molecule type" value="Genomic_DNA"/>
</dbReference>
<comment type="caution">
    <text evidence="2">The sequence shown here is derived from an EMBL/GenBank/DDBJ whole genome shotgun (WGS) entry which is preliminary data.</text>
</comment>
<protein>
    <submittedName>
        <fullName evidence="2">Sporulation protein YqfD</fullName>
    </submittedName>
</protein>
<dbReference type="STRING" id="168384.SAMN05660368_00169"/>
<keyword evidence="3" id="KW-1185">Reference proteome</keyword>
<dbReference type="AlphaFoldDB" id="C6LCD5"/>
<sequence>MQKGYEANIYLKDFFALKPLAAKCRTRIRVCRKCGLPFFLHRHRKRKVFAVCIPACGVFIFFLSCFIWNISIEGNLSISRPVMMEYLMEQDIGYGTPKRTVDCKQLAADLRSDFPNLIWVSVKLSGTELSISVKENTDALSETDKIADAETGSAAGQRMSAAQNSSATSDLVAEEDGVIVKMITREGTPLVQEGDSITAGDVLVSGELAITDDSGSIVSYRYCTADADIYIKTTLQYHDSFPLVHDTAEYTGKKRYGFYIKLFGRYFGVNLGLDAFETADIIGKERQLCLLKDFYLPAAAGILQANEYRITARAYEKEEAEAIAGANLQKFLAENEEKGVQIFENNVRIDVSATACQADGTVTVVKKTGRAAHTEKTDLRQEGTDE</sequence>
<evidence type="ECO:0000256" key="1">
    <source>
        <dbReference type="SAM" id="Phobius"/>
    </source>
</evidence>
<organism evidence="2 3">
    <name type="scientific">Marvinbryantia formatexigens DSM 14469</name>
    <dbReference type="NCBI Taxonomy" id="478749"/>
    <lineage>
        <taxon>Bacteria</taxon>
        <taxon>Bacillati</taxon>
        <taxon>Bacillota</taxon>
        <taxon>Clostridia</taxon>
        <taxon>Lachnospirales</taxon>
        <taxon>Lachnospiraceae</taxon>
        <taxon>Marvinbryantia</taxon>
    </lineage>
</organism>
<accession>C6LCD5</accession>
<keyword evidence="1" id="KW-0812">Transmembrane</keyword>
<evidence type="ECO:0000313" key="3">
    <source>
        <dbReference type="Proteomes" id="UP000005561"/>
    </source>
</evidence>
<keyword evidence="1" id="KW-1133">Transmembrane helix</keyword>
<dbReference type="InterPro" id="IPR010690">
    <property type="entry name" value="YqfD"/>
</dbReference>
<dbReference type="Proteomes" id="UP000005561">
    <property type="component" value="Unassembled WGS sequence"/>
</dbReference>
<gene>
    <name evidence="2" type="ORF">BRYFOR_06282</name>
</gene>
<dbReference type="eggNOG" id="COG0561">
    <property type="taxonomic scope" value="Bacteria"/>
</dbReference>
<evidence type="ECO:0000313" key="2">
    <source>
        <dbReference type="EMBL" id="EET61599.1"/>
    </source>
</evidence>
<keyword evidence="1" id="KW-0472">Membrane</keyword>
<dbReference type="Pfam" id="PF06898">
    <property type="entry name" value="YqfD"/>
    <property type="match status" value="2"/>
</dbReference>
<name>C6LCD5_9FIRM</name>